<dbReference type="Pfam" id="PF01872">
    <property type="entry name" value="RibD_C"/>
    <property type="match status" value="1"/>
</dbReference>
<dbReference type="PROSITE" id="PS00903">
    <property type="entry name" value="CYT_DCMP_DEAMINASES_1"/>
    <property type="match status" value="1"/>
</dbReference>
<comment type="pathway">
    <text evidence="2 14">Cofactor biosynthesis; riboflavin biosynthesis; 5-amino-6-(D-ribitylamino)uracil from GTP: step 2/4.</text>
</comment>
<organism evidence="16 17">
    <name type="scientific">Glutamicibacter ardleyensis</name>
    <dbReference type="NCBI Taxonomy" id="225894"/>
    <lineage>
        <taxon>Bacteria</taxon>
        <taxon>Bacillati</taxon>
        <taxon>Actinomycetota</taxon>
        <taxon>Actinomycetes</taxon>
        <taxon>Micrococcales</taxon>
        <taxon>Micrococcaceae</taxon>
        <taxon>Glutamicibacter</taxon>
    </lineage>
</organism>
<comment type="cofactor">
    <cofactor evidence="14">
        <name>Zn(2+)</name>
        <dbReference type="ChEBI" id="CHEBI:29105"/>
    </cofactor>
    <text evidence="14">Binds 1 zinc ion.</text>
</comment>
<dbReference type="InterPro" id="IPR004794">
    <property type="entry name" value="Eubact_RibD"/>
</dbReference>
<evidence type="ECO:0000256" key="1">
    <source>
        <dbReference type="ARBA" id="ARBA00002151"/>
    </source>
</evidence>
<evidence type="ECO:0000256" key="14">
    <source>
        <dbReference type="PIRNR" id="PIRNR006769"/>
    </source>
</evidence>
<dbReference type="RefSeq" id="WP_096253827.1">
    <property type="nucleotide sequence ID" value="NZ_BMKX01000005.1"/>
</dbReference>
<dbReference type="GeneID" id="303304636"/>
<dbReference type="NCBIfam" id="TIGR00326">
    <property type="entry name" value="eubact_ribD"/>
    <property type="match status" value="1"/>
</dbReference>
<evidence type="ECO:0000256" key="4">
    <source>
        <dbReference type="ARBA" id="ARBA00005259"/>
    </source>
</evidence>
<dbReference type="PANTHER" id="PTHR38011:SF7">
    <property type="entry name" value="2,5-DIAMINO-6-RIBOSYLAMINO-4(3H)-PYRIMIDINONE 5'-PHOSPHATE REDUCTASE"/>
    <property type="match status" value="1"/>
</dbReference>
<protein>
    <recommendedName>
        <fullName evidence="14">Riboflavin biosynthesis protein RibD</fullName>
    </recommendedName>
    <domain>
        <recommendedName>
            <fullName evidence="14">Diaminohydroxyphosphoribosylaminopyrimidine deaminase</fullName>
            <shortName evidence="14">DRAP deaminase</shortName>
            <ecNumber evidence="14">3.5.4.26</ecNumber>
        </recommendedName>
        <alternativeName>
            <fullName evidence="14">Riboflavin-specific deaminase</fullName>
        </alternativeName>
    </domain>
    <domain>
        <recommendedName>
            <fullName evidence="14">5-amino-6-(5-phosphoribosylamino)uracil reductase</fullName>
            <ecNumber evidence="14">1.1.1.193</ecNumber>
        </recommendedName>
        <alternativeName>
            <fullName evidence="14">HTP reductase</fullName>
        </alternativeName>
    </domain>
</protein>
<evidence type="ECO:0000256" key="5">
    <source>
        <dbReference type="ARBA" id="ARBA00007417"/>
    </source>
</evidence>
<proteinExistence type="inferred from homology"/>
<gene>
    <name evidence="16" type="ORF">GCM10007173_22780</name>
</gene>
<comment type="catalytic activity">
    <reaction evidence="13 14">
        <text>2,5-diamino-6-hydroxy-4-(5-phosphoribosylamino)-pyrimidine + H2O + H(+) = 5-amino-6-(5-phospho-D-ribosylamino)uracil + NH4(+)</text>
        <dbReference type="Rhea" id="RHEA:21868"/>
        <dbReference type="ChEBI" id="CHEBI:15377"/>
        <dbReference type="ChEBI" id="CHEBI:15378"/>
        <dbReference type="ChEBI" id="CHEBI:28938"/>
        <dbReference type="ChEBI" id="CHEBI:58453"/>
        <dbReference type="ChEBI" id="CHEBI:58614"/>
        <dbReference type="EC" id="3.5.4.26"/>
    </reaction>
</comment>
<evidence type="ECO:0000259" key="15">
    <source>
        <dbReference type="PROSITE" id="PS51747"/>
    </source>
</evidence>
<dbReference type="Gene3D" id="3.40.140.10">
    <property type="entry name" value="Cytidine Deaminase, domain 2"/>
    <property type="match status" value="1"/>
</dbReference>
<sequence>MIETTDLDQALRTALEAATRGARGANPLVGACVLDGAGRVIATGFHLGAGNPHAEIDALRRLGRMDRDQAAELTMVVTLEPCNHTGRTGPCAQAIANAGIGHVHYAMSDDTSAASGGAQFLRSRGVQVTQSENNQPAWELNHRWFRAKAENRPFITVKTAQSLDGRINAPDGSSQWITSDASRNHSHGLRARVDAIVVGTNTVIADDPRLTARTAAGGLHEHQPYRFVMGHRELPENLALAYDNNWEQLRTHEVSVLIERATELGFNHLLIEGGSIIASAFIEADLADEIYCYQAPVIIGAGSTSVNIASVTTLSQARHFRLDAHQSDALTRLDADVMMHLEPLPQRVAQTF</sequence>
<evidence type="ECO:0000256" key="13">
    <source>
        <dbReference type="ARBA" id="ARBA00049886"/>
    </source>
</evidence>
<dbReference type="SUPFAM" id="SSF53597">
    <property type="entry name" value="Dihydrofolate reductase-like"/>
    <property type="match status" value="1"/>
</dbReference>
<dbReference type="InterPro" id="IPR016192">
    <property type="entry name" value="APOBEC/CMP_deaminase_Zn-bd"/>
</dbReference>
<dbReference type="InterPro" id="IPR016193">
    <property type="entry name" value="Cytidine_deaminase-like"/>
</dbReference>
<keyword evidence="7 14" id="KW-0479">Metal-binding</keyword>
<comment type="catalytic activity">
    <reaction evidence="12 14">
        <text>5-amino-6-(5-phospho-D-ribitylamino)uracil + NADP(+) = 5-amino-6-(5-phospho-D-ribosylamino)uracil + NADPH + H(+)</text>
        <dbReference type="Rhea" id="RHEA:17845"/>
        <dbReference type="ChEBI" id="CHEBI:15378"/>
        <dbReference type="ChEBI" id="CHEBI:57783"/>
        <dbReference type="ChEBI" id="CHEBI:58349"/>
        <dbReference type="ChEBI" id="CHEBI:58421"/>
        <dbReference type="ChEBI" id="CHEBI:58453"/>
        <dbReference type="EC" id="1.1.1.193"/>
    </reaction>
</comment>
<evidence type="ECO:0000256" key="8">
    <source>
        <dbReference type="ARBA" id="ARBA00022833"/>
    </source>
</evidence>
<accession>A0ABQ2DLS9</accession>
<dbReference type="PIRSF" id="PIRSF006769">
    <property type="entry name" value="RibD"/>
    <property type="match status" value="1"/>
</dbReference>
<dbReference type="PANTHER" id="PTHR38011">
    <property type="entry name" value="DIHYDROFOLATE REDUCTASE FAMILY PROTEIN (AFU_ORTHOLOGUE AFUA_8G06820)"/>
    <property type="match status" value="1"/>
</dbReference>
<dbReference type="Pfam" id="PF00383">
    <property type="entry name" value="dCMP_cyt_deam_1"/>
    <property type="match status" value="1"/>
</dbReference>
<keyword evidence="17" id="KW-1185">Reference proteome</keyword>
<dbReference type="Proteomes" id="UP000606115">
    <property type="component" value="Unassembled WGS sequence"/>
</dbReference>
<evidence type="ECO:0000256" key="3">
    <source>
        <dbReference type="ARBA" id="ARBA00004910"/>
    </source>
</evidence>
<comment type="similarity">
    <text evidence="5 14">In the C-terminal section; belongs to the HTP reductase family.</text>
</comment>
<dbReference type="CDD" id="cd01284">
    <property type="entry name" value="Riboflavin_deaminase-reductase"/>
    <property type="match status" value="1"/>
</dbReference>
<dbReference type="Gene3D" id="3.40.430.10">
    <property type="entry name" value="Dihydrofolate Reductase, subunit A"/>
    <property type="match status" value="1"/>
</dbReference>
<keyword evidence="6 14" id="KW-0686">Riboflavin biosynthesis</keyword>
<dbReference type="InterPro" id="IPR024072">
    <property type="entry name" value="DHFR-like_dom_sf"/>
</dbReference>
<keyword evidence="9 14" id="KW-0521">NADP</keyword>
<name>A0ABQ2DLS9_9MICC</name>
<dbReference type="PROSITE" id="PS51747">
    <property type="entry name" value="CYT_DCMP_DEAMINASES_2"/>
    <property type="match status" value="1"/>
</dbReference>
<dbReference type="EC" id="1.1.1.193" evidence="14"/>
<dbReference type="EMBL" id="BMKX01000005">
    <property type="protein sequence ID" value="GGJ63342.1"/>
    <property type="molecule type" value="Genomic_DNA"/>
</dbReference>
<comment type="pathway">
    <text evidence="3 14">Cofactor biosynthesis; riboflavin biosynthesis; 5-amino-6-(D-ribitylamino)uracil from GTP: step 3/4.</text>
</comment>
<evidence type="ECO:0000313" key="17">
    <source>
        <dbReference type="Proteomes" id="UP000606115"/>
    </source>
</evidence>
<comment type="function">
    <text evidence="1 14">Converts 2,5-diamino-6-(ribosylamino)-4(3h)-pyrimidinone 5'-phosphate into 5-amino-6-(ribosylamino)-2,4(1h,3h)-pyrimidinedione 5'-phosphate.</text>
</comment>
<keyword evidence="10 14" id="KW-0560">Oxidoreductase</keyword>
<evidence type="ECO:0000256" key="11">
    <source>
        <dbReference type="ARBA" id="ARBA00023268"/>
    </source>
</evidence>
<evidence type="ECO:0000256" key="2">
    <source>
        <dbReference type="ARBA" id="ARBA00004882"/>
    </source>
</evidence>
<evidence type="ECO:0000256" key="9">
    <source>
        <dbReference type="ARBA" id="ARBA00022857"/>
    </source>
</evidence>
<keyword evidence="8 14" id="KW-0862">Zinc</keyword>
<dbReference type="EC" id="3.5.4.26" evidence="14"/>
<evidence type="ECO:0000256" key="10">
    <source>
        <dbReference type="ARBA" id="ARBA00023002"/>
    </source>
</evidence>
<evidence type="ECO:0000313" key="16">
    <source>
        <dbReference type="EMBL" id="GGJ63342.1"/>
    </source>
</evidence>
<dbReference type="InterPro" id="IPR002734">
    <property type="entry name" value="RibDG_C"/>
</dbReference>
<keyword evidence="14" id="KW-0378">Hydrolase</keyword>
<keyword evidence="11" id="KW-0511">Multifunctional enzyme</keyword>
<evidence type="ECO:0000256" key="12">
    <source>
        <dbReference type="ARBA" id="ARBA00049861"/>
    </source>
</evidence>
<dbReference type="InterPro" id="IPR050765">
    <property type="entry name" value="Riboflavin_Biosynth_HTPR"/>
</dbReference>
<evidence type="ECO:0000256" key="6">
    <source>
        <dbReference type="ARBA" id="ARBA00022619"/>
    </source>
</evidence>
<evidence type="ECO:0000256" key="7">
    <source>
        <dbReference type="ARBA" id="ARBA00022723"/>
    </source>
</evidence>
<dbReference type="InterPro" id="IPR002125">
    <property type="entry name" value="CMP_dCMP_dom"/>
</dbReference>
<comment type="similarity">
    <text evidence="4 14">In the N-terminal section; belongs to the cytidine and deoxycytidylate deaminase family.</text>
</comment>
<dbReference type="SUPFAM" id="SSF53927">
    <property type="entry name" value="Cytidine deaminase-like"/>
    <property type="match status" value="1"/>
</dbReference>
<comment type="caution">
    <text evidence="16">The sequence shown here is derived from an EMBL/GenBank/DDBJ whole genome shotgun (WGS) entry which is preliminary data.</text>
</comment>
<feature type="domain" description="CMP/dCMP-type deaminase" evidence="15">
    <location>
        <begin position="5"/>
        <end position="128"/>
    </location>
</feature>
<reference evidence="17" key="1">
    <citation type="journal article" date="2019" name="Int. J. Syst. Evol. Microbiol.">
        <title>The Global Catalogue of Microorganisms (GCM) 10K type strain sequencing project: providing services to taxonomists for standard genome sequencing and annotation.</title>
        <authorList>
            <consortium name="The Broad Institute Genomics Platform"/>
            <consortium name="The Broad Institute Genome Sequencing Center for Infectious Disease"/>
            <person name="Wu L."/>
            <person name="Ma J."/>
        </authorList>
    </citation>
    <scope>NUCLEOTIDE SEQUENCE [LARGE SCALE GENOMIC DNA]</scope>
    <source>
        <strain evidence="17">CGMCC 1.3685</strain>
    </source>
</reference>